<dbReference type="STRING" id="582744.Msip34_0552"/>
<evidence type="ECO:0000259" key="2">
    <source>
        <dbReference type="PROSITE" id="PS50206"/>
    </source>
</evidence>
<gene>
    <name evidence="3" type="ordered locus">Msip34_0552</name>
</gene>
<dbReference type="InterPro" id="IPR050229">
    <property type="entry name" value="GlpE_sulfurtransferase"/>
</dbReference>
<dbReference type="PANTHER" id="PTHR43031">
    <property type="entry name" value="FAD-DEPENDENT OXIDOREDUCTASE"/>
    <property type="match status" value="1"/>
</dbReference>
<keyword evidence="1" id="KW-0812">Transmembrane</keyword>
<dbReference type="InterPro" id="IPR001763">
    <property type="entry name" value="Rhodanese-like_dom"/>
</dbReference>
<dbReference type="PANTHER" id="PTHR43031:SF1">
    <property type="entry name" value="PYRIDINE NUCLEOTIDE-DISULPHIDE OXIDOREDUCTASE"/>
    <property type="match status" value="1"/>
</dbReference>
<dbReference type="OrthoDB" id="1445766at2"/>
<dbReference type="EMBL" id="CP001674">
    <property type="protein sequence ID" value="ACT49800.1"/>
    <property type="molecule type" value="Genomic_DNA"/>
</dbReference>
<reference evidence="4" key="1">
    <citation type="submission" date="2009-07" db="EMBL/GenBank/DDBJ databases">
        <title>Complete sequence of chromosome of Methylovorus sp. SIP3-4.</title>
        <authorList>
            <person name="Lucas S."/>
            <person name="Copeland A."/>
            <person name="Lapidus A."/>
            <person name="Glavina del Rio T."/>
            <person name="Tice H."/>
            <person name="Bruce D."/>
            <person name="Goodwin L."/>
            <person name="Pitluck S."/>
            <person name="Clum A."/>
            <person name="Larimer F."/>
            <person name="Land M."/>
            <person name="Hauser L."/>
            <person name="Kyrpides N."/>
            <person name="Mikhailova N."/>
            <person name="Kayluzhnaya M."/>
            <person name="Chistoserdova L."/>
        </authorList>
    </citation>
    <scope>NUCLEOTIDE SEQUENCE [LARGE SCALE GENOMIC DNA]</scope>
    <source>
        <strain evidence="4">SIP3-4</strain>
    </source>
</reference>
<feature type="transmembrane region" description="Helical" evidence="1">
    <location>
        <begin position="7"/>
        <end position="26"/>
    </location>
</feature>
<reference evidence="3 4" key="2">
    <citation type="journal article" date="2011" name="J. Bacteriol.">
        <title>Genomes of three methylotrophs from a single niche uncover genetic and metabolic divergence of Methylophilaceae.</title>
        <authorList>
            <person name="Lapidus A."/>
            <person name="Clum A."/>
            <person name="Labutti K."/>
            <person name="Kaluzhnaya M.G."/>
            <person name="Lim S."/>
            <person name="Beck D.A."/>
            <person name="Glavina Del Rio T."/>
            <person name="Nolan M."/>
            <person name="Mavromatis K."/>
            <person name="Huntemann M."/>
            <person name="Lucas S."/>
            <person name="Lidstrom M.E."/>
            <person name="Ivanova N."/>
            <person name="Chistoserdova L."/>
        </authorList>
    </citation>
    <scope>NUCLEOTIDE SEQUENCE [LARGE SCALE GENOMIC DNA]</scope>
    <source>
        <strain evidence="3 4">SIP3-4</strain>
    </source>
</reference>
<dbReference type="RefSeq" id="WP_015829439.1">
    <property type="nucleotide sequence ID" value="NC_012969.1"/>
</dbReference>
<dbReference type="HOGENOM" id="CLU_089574_1_5_4"/>
<dbReference type="KEGG" id="mei:Msip34_0552"/>
<evidence type="ECO:0000313" key="3">
    <source>
        <dbReference type="EMBL" id="ACT49800.1"/>
    </source>
</evidence>
<dbReference type="CDD" id="cd00158">
    <property type="entry name" value="RHOD"/>
    <property type="match status" value="1"/>
</dbReference>
<dbReference type="Pfam" id="PF00581">
    <property type="entry name" value="Rhodanese"/>
    <property type="match status" value="1"/>
</dbReference>
<dbReference type="Proteomes" id="UP000002743">
    <property type="component" value="Chromosome"/>
</dbReference>
<name>C6X9I0_METGS</name>
<evidence type="ECO:0000256" key="1">
    <source>
        <dbReference type="SAM" id="Phobius"/>
    </source>
</evidence>
<evidence type="ECO:0000313" key="4">
    <source>
        <dbReference type="Proteomes" id="UP000002743"/>
    </source>
</evidence>
<feature type="domain" description="Rhodanese" evidence="2">
    <location>
        <begin position="43"/>
        <end position="133"/>
    </location>
</feature>
<dbReference type="Gene3D" id="3.40.250.10">
    <property type="entry name" value="Rhodanese-like domain"/>
    <property type="match status" value="1"/>
</dbReference>
<accession>C6X9I0</accession>
<dbReference type="AlphaFoldDB" id="C6X9I0"/>
<keyword evidence="1" id="KW-0472">Membrane</keyword>
<dbReference type="InterPro" id="IPR036873">
    <property type="entry name" value="Rhodanese-like_dom_sf"/>
</dbReference>
<dbReference type="eggNOG" id="COG0607">
    <property type="taxonomic scope" value="Bacteria"/>
</dbReference>
<sequence length="134" mass="14857">MKFLINNAIYIGLAVGSGLMLLWPMLRRGAKSVSPNEAVLMINRNQAIVLDVRDDAEFAAGHLQDARHIPLAKLDERLAELQKFREKPVIVHCQSGVRSSKAAATLRKHEFTQVYELDGGVNAWTQAKLPLVKG</sequence>
<keyword evidence="1" id="KW-1133">Transmembrane helix</keyword>
<dbReference type="SUPFAM" id="SSF52821">
    <property type="entry name" value="Rhodanese/Cell cycle control phosphatase"/>
    <property type="match status" value="1"/>
</dbReference>
<organism evidence="3 4">
    <name type="scientific">Methylovorus glucosotrophus (strain SIP3-4)</name>
    <dbReference type="NCBI Taxonomy" id="582744"/>
    <lineage>
        <taxon>Bacteria</taxon>
        <taxon>Pseudomonadati</taxon>
        <taxon>Pseudomonadota</taxon>
        <taxon>Betaproteobacteria</taxon>
        <taxon>Nitrosomonadales</taxon>
        <taxon>Methylophilaceae</taxon>
        <taxon>Methylovorus</taxon>
    </lineage>
</organism>
<dbReference type="PROSITE" id="PS50206">
    <property type="entry name" value="RHODANESE_3"/>
    <property type="match status" value="1"/>
</dbReference>
<proteinExistence type="predicted"/>
<dbReference type="SMART" id="SM00450">
    <property type="entry name" value="RHOD"/>
    <property type="match status" value="1"/>
</dbReference>
<keyword evidence="4" id="KW-1185">Reference proteome</keyword>
<protein>
    <submittedName>
        <fullName evidence="3">Rhodanese domain protein</fullName>
    </submittedName>
</protein>